<dbReference type="Pfam" id="PF13701">
    <property type="entry name" value="DDE_Tnp_1_4"/>
    <property type="match status" value="1"/>
</dbReference>
<feature type="non-terminal residue" evidence="3">
    <location>
        <position position="257"/>
    </location>
</feature>
<protein>
    <recommendedName>
        <fullName evidence="2">Transposase DDE domain-containing protein</fullName>
    </recommendedName>
</protein>
<keyword evidence="1" id="KW-0472">Membrane</keyword>
<keyword evidence="1" id="KW-1133">Transmembrane helix</keyword>
<accession>X1A284</accession>
<proteinExistence type="predicted"/>
<reference evidence="3" key="1">
    <citation type="journal article" date="2014" name="Front. Microbiol.">
        <title>High frequency of phylogenetically diverse reductive dehalogenase-homologous genes in deep subseafloor sedimentary metagenomes.</title>
        <authorList>
            <person name="Kawai M."/>
            <person name="Futagami T."/>
            <person name="Toyoda A."/>
            <person name="Takaki Y."/>
            <person name="Nishi S."/>
            <person name="Hori S."/>
            <person name="Arai W."/>
            <person name="Tsubouchi T."/>
            <person name="Morono Y."/>
            <person name="Uchiyama I."/>
            <person name="Ito T."/>
            <person name="Fujiyama A."/>
            <person name="Inagaki F."/>
            <person name="Takami H."/>
        </authorList>
    </citation>
    <scope>NUCLEOTIDE SEQUENCE</scope>
    <source>
        <strain evidence="3">Expedition CK06-06</strain>
    </source>
</reference>
<sequence length="257" mass="29652">MSPFGGLLALIKFFDLVNFHKIFNYAYQPTTREPKLGHYSMMVGILMLLFIGFNRIWHFVYIRLDAMLCGFFNLSRLPAASTFWRYVDNLGINQAKSLLKVMSILRERVWQLCDLQYAQIRINIDTTVKTVYGNQQGARKGHNTKHRGRQGLRPILCFIEETREYLLGKLRKGTTVTGTEAADFIAAISDQLPGCVQDVLLRADGEFLCWQSVKAAIEAGFKFIIANRGCTPVFDSHQWYRPFKRKQIEYNSCIYQP</sequence>
<feature type="domain" description="Transposase DDE" evidence="2">
    <location>
        <begin position="5"/>
        <end position="226"/>
    </location>
</feature>
<name>X1A284_9ZZZZ</name>
<gene>
    <name evidence="3" type="ORF">S01H4_13228</name>
</gene>
<dbReference type="EMBL" id="BART01005835">
    <property type="protein sequence ID" value="GAG54386.1"/>
    <property type="molecule type" value="Genomic_DNA"/>
</dbReference>
<evidence type="ECO:0000313" key="3">
    <source>
        <dbReference type="EMBL" id="GAG54386.1"/>
    </source>
</evidence>
<evidence type="ECO:0000256" key="1">
    <source>
        <dbReference type="SAM" id="Phobius"/>
    </source>
</evidence>
<evidence type="ECO:0000259" key="2">
    <source>
        <dbReference type="Pfam" id="PF13701"/>
    </source>
</evidence>
<organism evidence="3">
    <name type="scientific">marine sediment metagenome</name>
    <dbReference type="NCBI Taxonomy" id="412755"/>
    <lineage>
        <taxon>unclassified sequences</taxon>
        <taxon>metagenomes</taxon>
        <taxon>ecological metagenomes</taxon>
    </lineage>
</organism>
<keyword evidence="1" id="KW-0812">Transmembrane</keyword>
<dbReference type="AlphaFoldDB" id="X1A284"/>
<comment type="caution">
    <text evidence="3">The sequence shown here is derived from an EMBL/GenBank/DDBJ whole genome shotgun (WGS) entry which is preliminary data.</text>
</comment>
<feature type="transmembrane region" description="Helical" evidence="1">
    <location>
        <begin position="38"/>
        <end position="57"/>
    </location>
</feature>
<dbReference type="InterPro" id="IPR025668">
    <property type="entry name" value="Tnp_DDE_dom"/>
</dbReference>